<keyword evidence="2" id="KW-1185">Reference proteome</keyword>
<protein>
    <submittedName>
        <fullName evidence="1">Uncharacterized protein</fullName>
    </submittedName>
</protein>
<evidence type="ECO:0000313" key="2">
    <source>
        <dbReference type="Proteomes" id="UP000814140"/>
    </source>
</evidence>
<organism evidence="1 2">
    <name type="scientific">Artomyces pyxidatus</name>
    <dbReference type="NCBI Taxonomy" id="48021"/>
    <lineage>
        <taxon>Eukaryota</taxon>
        <taxon>Fungi</taxon>
        <taxon>Dikarya</taxon>
        <taxon>Basidiomycota</taxon>
        <taxon>Agaricomycotina</taxon>
        <taxon>Agaricomycetes</taxon>
        <taxon>Russulales</taxon>
        <taxon>Auriscalpiaceae</taxon>
        <taxon>Artomyces</taxon>
    </lineage>
</organism>
<comment type="caution">
    <text evidence="1">The sequence shown here is derived from an EMBL/GenBank/DDBJ whole genome shotgun (WGS) entry which is preliminary data.</text>
</comment>
<gene>
    <name evidence="1" type="ORF">BV25DRAFT_591343</name>
</gene>
<name>A0ACB8T3B2_9AGAM</name>
<accession>A0ACB8T3B2</accession>
<dbReference type="Proteomes" id="UP000814140">
    <property type="component" value="Unassembled WGS sequence"/>
</dbReference>
<reference evidence="1" key="1">
    <citation type="submission" date="2021-03" db="EMBL/GenBank/DDBJ databases">
        <authorList>
            <consortium name="DOE Joint Genome Institute"/>
            <person name="Ahrendt S."/>
            <person name="Looney B.P."/>
            <person name="Miyauchi S."/>
            <person name="Morin E."/>
            <person name="Drula E."/>
            <person name="Courty P.E."/>
            <person name="Chicoki N."/>
            <person name="Fauchery L."/>
            <person name="Kohler A."/>
            <person name="Kuo A."/>
            <person name="Labutti K."/>
            <person name="Pangilinan J."/>
            <person name="Lipzen A."/>
            <person name="Riley R."/>
            <person name="Andreopoulos W."/>
            <person name="He G."/>
            <person name="Johnson J."/>
            <person name="Barry K.W."/>
            <person name="Grigoriev I.V."/>
            <person name="Nagy L."/>
            <person name="Hibbett D."/>
            <person name="Henrissat B."/>
            <person name="Matheny P.B."/>
            <person name="Labbe J."/>
            <person name="Martin F."/>
        </authorList>
    </citation>
    <scope>NUCLEOTIDE SEQUENCE</scope>
    <source>
        <strain evidence="1">HHB10654</strain>
    </source>
</reference>
<dbReference type="EMBL" id="MU277206">
    <property type="protein sequence ID" value="KAI0062625.1"/>
    <property type="molecule type" value="Genomic_DNA"/>
</dbReference>
<sequence length="243" mass="26754">MRLLFPNRPHNILQTNTKMNIYCISDANILFGLTTFAAAAIGYACGAAHPYASRSLQSPLQRSPPRTRRAPTPVPEDDAPPRKFDAQRLTASRKRKLPSPSESLDALPSPPKVRILEGRVGRDGNVQRVDRRQVRFSSRVRILYQAEATHLSLPGAVRIRTYPLGYRIAAPHSPYAQTEEPSDSSDSEIDDALPLAPPSSPEPALPAYTLPGPLPYPNDPPLAPNYAHMFLANHGNPAFTWLP</sequence>
<evidence type="ECO:0000313" key="1">
    <source>
        <dbReference type="EMBL" id="KAI0062625.1"/>
    </source>
</evidence>
<reference evidence="1" key="2">
    <citation type="journal article" date="2022" name="New Phytol.">
        <title>Evolutionary transition to the ectomycorrhizal habit in the genomes of a hyperdiverse lineage of mushroom-forming fungi.</title>
        <authorList>
            <person name="Looney B."/>
            <person name="Miyauchi S."/>
            <person name="Morin E."/>
            <person name="Drula E."/>
            <person name="Courty P.E."/>
            <person name="Kohler A."/>
            <person name="Kuo A."/>
            <person name="LaButti K."/>
            <person name="Pangilinan J."/>
            <person name="Lipzen A."/>
            <person name="Riley R."/>
            <person name="Andreopoulos W."/>
            <person name="He G."/>
            <person name="Johnson J."/>
            <person name="Nolan M."/>
            <person name="Tritt A."/>
            <person name="Barry K.W."/>
            <person name="Grigoriev I.V."/>
            <person name="Nagy L.G."/>
            <person name="Hibbett D."/>
            <person name="Henrissat B."/>
            <person name="Matheny P.B."/>
            <person name="Labbe J."/>
            <person name="Martin F.M."/>
        </authorList>
    </citation>
    <scope>NUCLEOTIDE SEQUENCE</scope>
    <source>
        <strain evidence="1">HHB10654</strain>
    </source>
</reference>
<proteinExistence type="predicted"/>